<dbReference type="EnsemblPlants" id="PNT66453">
    <property type="protein sequence ID" value="PNT66453"/>
    <property type="gene ID" value="BRADI_3g11846v3"/>
</dbReference>
<dbReference type="GO" id="GO:0005634">
    <property type="term" value="C:nucleus"/>
    <property type="evidence" value="ECO:0007669"/>
    <property type="project" value="UniProtKB-SubCell"/>
</dbReference>
<dbReference type="Pfam" id="PF10551">
    <property type="entry name" value="MULE"/>
    <property type="match status" value="1"/>
</dbReference>
<dbReference type="InterPro" id="IPR004330">
    <property type="entry name" value="FAR1_DNA_bnd_dom"/>
</dbReference>
<feature type="domain" description="FAR1" evidence="2">
    <location>
        <begin position="26"/>
        <end position="106"/>
    </location>
</feature>
<dbReference type="EMBL" id="CM000882">
    <property type="protein sequence ID" value="PNT66453.1"/>
    <property type="molecule type" value="Genomic_DNA"/>
</dbReference>
<reference evidence="4" key="2">
    <citation type="submission" date="2017-06" db="EMBL/GenBank/DDBJ databases">
        <title>WGS assembly of Brachypodium distachyon.</title>
        <authorList>
            <consortium name="The International Brachypodium Initiative"/>
            <person name="Lucas S."/>
            <person name="Harmon-Smith M."/>
            <person name="Lail K."/>
            <person name="Tice H."/>
            <person name="Grimwood J."/>
            <person name="Bruce D."/>
            <person name="Barry K."/>
            <person name="Shu S."/>
            <person name="Lindquist E."/>
            <person name="Wang M."/>
            <person name="Pitluck S."/>
            <person name="Vogel J.P."/>
            <person name="Garvin D.F."/>
            <person name="Mockler T.C."/>
            <person name="Schmutz J."/>
            <person name="Rokhsar D."/>
            <person name="Bevan M.W."/>
        </authorList>
    </citation>
    <scope>NUCLEOTIDE SEQUENCE</scope>
    <source>
        <strain evidence="4">Bd21</strain>
    </source>
</reference>
<dbReference type="PANTHER" id="PTHR31669">
    <property type="entry name" value="PROTEIN FAR1-RELATED SEQUENCE 10-RELATED"/>
    <property type="match status" value="1"/>
</dbReference>
<keyword evidence="1" id="KW-0862">Zinc</keyword>
<keyword evidence="6" id="KW-1185">Reference proteome</keyword>
<dbReference type="PANTHER" id="PTHR31669:SF217">
    <property type="entry name" value="PROTEIN FAR1-RELATED SEQUENCE"/>
    <property type="match status" value="1"/>
</dbReference>
<organism evidence="4">
    <name type="scientific">Brachypodium distachyon</name>
    <name type="common">Purple false brome</name>
    <name type="synonym">Trachynia distachya</name>
    <dbReference type="NCBI Taxonomy" id="15368"/>
    <lineage>
        <taxon>Eukaryota</taxon>
        <taxon>Viridiplantae</taxon>
        <taxon>Streptophyta</taxon>
        <taxon>Embryophyta</taxon>
        <taxon>Tracheophyta</taxon>
        <taxon>Spermatophyta</taxon>
        <taxon>Magnoliopsida</taxon>
        <taxon>Liliopsida</taxon>
        <taxon>Poales</taxon>
        <taxon>Poaceae</taxon>
        <taxon>BOP clade</taxon>
        <taxon>Pooideae</taxon>
        <taxon>Stipodae</taxon>
        <taxon>Brachypodieae</taxon>
        <taxon>Brachypodium</taxon>
    </lineage>
</organism>
<evidence type="ECO:0000259" key="3">
    <source>
        <dbReference type="Pfam" id="PF10551"/>
    </source>
</evidence>
<dbReference type="InterPro" id="IPR018289">
    <property type="entry name" value="MULE_transposase_dom"/>
</dbReference>
<dbReference type="GO" id="GO:0008270">
    <property type="term" value="F:zinc ion binding"/>
    <property type="evidence" value="ECO:0007669"/>
    <property type="project" value="UniProtKB-UniRule"/>
</dbReference>
<keyword evidence="1" id="KW-0539">Nucleus</keyword>
<evidence type="ECO:0000313" key="5">
    <source>
        <dbReference type="EnsemblPlants" id="PNT66453"/>
    </source>
</evidence>
<comment type="subcellular location">
    <subcellularLocation>
        <location evidence="1">Nucleus</location>
    </subcellularLocation>
</comment>
<evidence type="ECO:0000256" key="1">
    <source>
        <dbReference type="RuleBase" id="RU367018"/>
    </source>
</evidence>
<protein>
    <recommendedName>
        <fullName evidence="1">Protein FAR1-RELATED SEQUENCE</fullName>
    </recommendedName>
</protein>
<dbReference type="Proteomes" id="UP000008810">
    <property type="component" value="Chromosome 3"/>
</dbReference>
<proteinExistence type="inferred from homology"/>
<dbReference type="Gramene" id="PNT66453">
    <property type="protein sequence ID" value="PNT66453"/>
    <property type="gene ID" value="BRADI_3g11846v3"/>
</dbReference>
<dbReference type="OrthoDB" id="667893at2759"/>
<evidence type="ECO:0000259" key="2">
    <source>
        <dbReference type="Pfam" id="PF03101"/>
    </source>
</evidence>
<name>A0A2K2CWP4_BRADI</name>
<evidence type="ECO:0000313" key="4">
    <source>
        <dbReference type="EMBL" id="PNT66453.1"/>
    </source>
</evidence>
<comment type="function">
    <text evidence="1">Putative transcription activator involved in regulating light control of development.</text>
</comment>
<gene>
    <name evidence="4" type="ORF">BRADI_3g11846v3</name>
</gene>
<dbReference type="InterPro" id="IPR031052">
    <property type="entry name" value="FHY3/FAR1"/>
</dbReference>
<dbReference type="ExpressionAtlas" id="A0A2K2CWP4">
    <property type="expression patterns" value="baseline"/>
</dbReference>
<dbReference type="GO" id="GO:0006355">
    <property type="term" value="P:regulation of DNA-templated transcription"/>
    <property type="evidence" value="ECO:0007669"/>
    <property type="project" value="UniProtKB-UniRule"/>
</dbReference>
<sequence>MQRPDLPDYLLPKINMQFNTTDEAFSFYNRYARHAGFGLRKGQNDGRRSYLYCSRQGRHKFGGHETERIRDKTTKRTGCLARLRLKLRNDGTCFIADVTYDHNHQLDLSAPMVVFLRSHKNFDPHEMQLVEQLKKSNAPHGSIMSFLASMHGGHHNLPHNSRDIHNRKEDNVWKATEHDLFRLLAFFHEMKSVNKNFFYEIKIDEIESISHIFRANASSRGAYEDFNDCVTFDTTYKTNKFRMPLGVFVGVNNHLQSTIFAIALLRDETIESFQWVFSTFLRCINGKHPICILTDQCPSMAEAIPTVLPDTLHKLRRWHVVKKYRDDLVKIYAQQPAFKDKLHSILNWPLMPTEFEDAWAGLMNKYSLQEDEKHWRSYTVNRPEVFETAACPPVGDELQWKITL</sequence>
<reference evidence="5" key="3">
    <citation type="submission" date="2018-08" db="UniProtKB">
        <authorList>
            <consortium name="EnsemblPlants"/>
        </authorList>
    </citation>
    <scope>IDENTIFICATION</scope>
    <source>
        <strain evidence="5">cv. Bd21</strain>
    </source>
</reference>
<comment type="similarity">
    <text evidence="1">Belongs to the FHY3/FAR1 family.</text>
</comment>
<dbReference type="AlphaFoldDB" id="A0A2K2CWP4"/>
<feature type="domain" description="MULE transposase" evidence="3">
    <location>
        <begin position="230"/>
        <end position="323"/>
    </location>
</feature>
<dbReference type="Pfam" id="PF03101">
    <property type="entry name" value="FAR1"/>
    <property type="match status" value="1"/>
</dbReference>
<dbReference type="InParanoid" id="A0A2K2CWP4"/>
<evidence type="ECO:0000313" key="6">
    <source>
        <dbReference type="Proteomes" id="UP000008810"/>
    </source>
</evidence>
<accession>A0A2K2CWP4</accession>
<reference evidence="4 5" key="1">
    <citation type="journal article" date="2010" name="Nature">
        <title>Genome sequencing and analysis of the model grass Brachypodium distachyon.</title>
        <authorList>
            <consortium name="International Brachypodium Initiative"/>
        </authorList>
    </citation>
    <scope>NUCLEOTIDE SEQUENCE [LARGE SCALE GENOMIC DNA]</scope>
    <source>
        <strain evidence="4 5">Bd21</strain>
    </source>
</reference>
<dbReference type="STRING" id="15368.A0A2K2CWP4"/>
<keyword evidence="1" id="KW-0863">Zinc-finger</keyword>
<keyword evidence="1" id="KW-0479">Metal-binding</keyword>